<organism evidence="8 9">
    <name type="scientific">Lichtheimia corymbifera JMRC:FSU:9682</name>
    <dbReference type="NCBI Taxonomy" id="1263082"/>
    <lineage>
        <taxon>Eukaryota</taxon>
        <taxon>Fungi</taxon>
        <taxon>Fungi incertae sedis</taxon>
        <taxon>Mucoromycota</taxon>
        <taxon>Mucoromycotina</taxon>
        <taxon>Mucoromycetes</taxon>
        <taxon>Mucorales</taxon>
        <taxon>Lichtheimiaceae</taxon>
        <taxon>Lichtheimia</taxon>
    </lineage>
</organism>
<feature type="domain" description="MRH" evidence="7">
    <location>
        <begin position="388"/>
        <end position="486"/>
    </location>
</feature>
<keyword evidence="3" id="KW-0256">Endoplasmic reticulum</keyword>
<reference evidence="8" key="1">
    <citation type="submission" date="2013-08" db="EMBL/GenBank/DDBJ databases">
        <title>Gene expansion shapes genome architecture in the human pathogen Lichtheimia corymbifera: an evolutionary genomics analysis in the ancient terrestrial Mucorales (Mucoromycotina).</title>
        <authorList>
            <person name="Schwartze V.U."/>
            <person name="Winter S."/>
            <person name="Shelest E."/>
            <person name="Marcet-Houben M."/>
            <person name="Horn F."/>
            <person name="Wehner S."/>
            <person name="Hoffmann K."/>
            <person name="Riege K."/>
            <person name="Sammeth M."/>
            <person name="Nowrousian M."/>
            <person name="Valiante V."/>
            <person name="Linde J."/>
            <person name="Jacobsen I.D."/>
            <person name="Marz M."/>
            <person name="Brakhage A.A."/>
            <person name="Gabaldon T."/>
            <person name="Bocker S."/>
            <person name="Voigt K."/>
        </authorList>
    </citation>
    <scope>NUCLEOTIDE SEQUENCE [LARGE SCALE GENOMIC DNA]</scope>
    <source>
        <strain evidence="8">FSU 9682</strain>
    </source>
</reference>
<feature type="chain" id="PRO_5001655100" description="Glucosidase 2 subunit beta" evidence="6">
    <location>
        <begin position="21"/>
        <end position="503"/>
    </location>
</feature>
<dbReference type="InterPro" id="IPR009011">
    <property type="entry name" value="Man6P_isomerase_rcpt-bd_dom_sf"/>
</dbReference>
<evidence type="ECO:0000256" key="5">
    <source>
        <dbReference type="SAM" id="Coils"/>
    </source>
</evidence>
<evidence type="ECO:0000256" key="1">
    <source>
        <dbReference type="ARBA" id="ARBA00022387"/>
    </source>
</evidence>
<evidence type="ECO:0000256" key="6">
    <source>
        <dbReference type="SAM" id="SignalP"/>
    </source>
</evidence>
<keyword evidence="4" id="KW-1015">Disulfide bond</keyword>
<dbReference type="OrthoDB" id="28322at2759"/>
<dbReference type="Pfam" id="PF13015">
    <property type="entry name" value="PRKCSH_1"/>
    <property type="match status" value="1"/>
</dbReference>
<dbReference type="EMBL" id="CBTN010000002">
    <property type="protein sequence ID" value="CDH48959.1"/>
    <property type="molecule type" value="Genomic_DNA"/>
</dbReference>
<evidence type="ECO:0000256" key="3">
    <source>
        <dbReference type="ARBA" id="ARBA00022824"/>
    </source>
</evidence>
<evidence type="ECO:0000313" key="9">
    <source>
        <dbReference type="Proteomes" id="UP000027586"/>
    </source>
</evidence>
<dbReference type="VEuPathDB" id="FungiDB:LCOR_00723.1"/>
<name>A0A068RG52_9FUNG</name>
<sequence length="503" mass="56544">MAPFFQALPCILAAIAIVQASSLRGINPERQHLYQPKNGQWECLDHSKTISATAINDDYCDCPDGSDEPGTSACPNSMFYCENKGHIPAYIKSWAVDDGVCDEACCDGSDEISGLVQCPNVCDKVAAEHAQMQAALRKIQTEGATAKSKLIQEAEEVVRGWQDEKSKLEDNLAIQKAELLRRQQEIDAIEKSAKSSSSKSKGSKKACPPCNAALLSEHIRTLEDEIESLTTILKTMKRDHNHNFHDLAVKAAIGGYDEFIEGYDELKAEIDKDLVSEEDYTFENADEEVEEEEVEIDDPVEKAGKVAGMHPWLEKIVAVIPPKWRHFVTQEETKDPVDHKTNPALEAARKAYNDVNNEIQSLERNLQTINDDLGKDYGEKHEWLKLKDTCVEKNEGEYTYSVCLFGNAYQKSNKDGARVNLGRFDQFLGDEHKEQIYNRGTKCWNGPERSVHAKFECGGETEIVEVTEPEKCEYRYRLKTPAVCPLPDELKQEGKSRPVHEEL</sequence>
<keyword evidence="2 6" id="KW-0732">Signal</keyword>
<dbReference type="PROSITE" id="PS51914">
    <property type="entry name" value="MRH"/>
    <property type="match status" value="1"/>
</dbReference>
<dbReference type="PANTHER" id="PTHR12630:SF1">
    <property type="entry name" value="GLUCOSIDASE 2 SUBUNIT BETA"/>
    <property type="match status" value="1"/>
</dbReference>
<dbReference type="Proteomes" id="UP000027586">
    <property type="component" value="Unassembled WGS sequence"/>
</dbReference>
<dbReference type="GO" id="GO:0006491">
    <property type="term" value="P:N-glycan processing"/>
    <property type="evidence" value="ECO:0007669"/>
    <property type="project" value="TreeGrafter"/>
</dbReference>
<evidence type="ECO:0000256" key="2">
    <source>
        <dbReference type="ARBA" id="ARBA00022729"/>
    </source>
</evidence>
<feature type="signal peptide" evidence="6">
    <location>
        <begin position="1"/>
        <end position="20"/>
    </location>
</feature>
<accession>A0A068RG52</accession>
<dbReference type="PANTHER" id="PTHR12630">
    <property type="entry name" value="N-LINKED OLIGOSACCHARIDE PROCESSING"/>
    <property type="match status" value="1"/>
</dbReference>
<keyword evidence="5" id="KW-0175">Coiled coil</keyword>
<evidence type="ECO:0000259" key="7">
    <source>
        <dbReference type="PROSITE" id="PS51914"/>
    </source>
</evidence>
<feature type="coiled-coil region" evidence="5">
    <location>
        <begin position="345"/>
        <end position="372"/>
    </location>
</feature>
<proteinExistence type="predicted"/>
<evidence type="ECO:0000313" key="8">
    <source>
        <dbReference type="EMBL" id="CDH48959.1"/>
    </source>
</evidence>
<dbReference type="InterPro" id="IPR039794">
    <property type="entry name" value="Gtb1-like"/>
</dbReference>
<dbReference type="InterPro" id="IPR028146">
    <property type="entry name" value="PRKCSH_N"/>
</dbReference>
<gene>
    <name evidence="8" type="ORF">LCOR_00723.1</name>
</gene>
<dbReference type="SUPFAM" id="SSF50911">
    <property type="entry name" value="Mannose 6-phosphate receptor domain"/>
    <property type="match status" value="1"/>
</dbReference>
<evidence type="ECO:0000256" key="4">
    <source>
        <dbReference type="ARBA" id="ARBA00023157"/>
    </source>
</evidence>
<protein>
    <recommendedName>
        <fullName evidence="1">Glucosidase 2 subunit beta</fullName>
    </recommendedName>
</protein>
<dbReference type="Pfam" id="PF12999">
    <property type="entry name" value="PRKCSH-like"/>
    <property type="match status" value="1"/>
</dbReference>
<keyword evidence="9" id="KW-1185">Reference proteome</keyword>
<dbReference type="GO" id="GO:0017177">
    <property type="term" value="C:glucosidase II complex"/>
    <property type="evidence" value="ECO:0007669"/>
    <property type="project" value="TreeGrafter"/>
</dbReference>
<dbReference type="Gene3D" id="2.70.130.10">
    <property type="entry name" value="Mannose-6-phosphate receptor binding domain"/>
    <property type="match status" value="1"/>
</dbReference>
<dbReference type="AlphaFoldDB" id="A0A068RG52"/>
<dbReference type="STRING" id="1263082.A0A068RG52"/>
<dbReference type="InterPro" id="IPR044865">
    <property type="entry name" value="MRH_dom"/>
</dbReference>
<dbReference type="InterPro" id="IPR036607">
    <property type="entry name" value="PRKCSH"/>
</dbReference>
<comment type="caution">
    <text evidence="8">The sequence shown here is derived from an EMBL/GenBank/DDBJ whole genome shotgun (WGS) entry which is preliminary data.</text>
</comment>
<feature type="coiled-coil region" evidence="5">
    <location>
        <begin position="122"/>
        <end position="185"/>
    </location>
</feature>